<evidence type="ECO:0000256" key="2">
    <source>
        <dbReference type="ARBA" id="ARBA00022692"/>
    </source>
</evidence>
<dbReference type="InterPro" id="IPR031968">
    <property type="entry name" value="VASt"/>
</dbReference>
<dbReference type="InterPro" id="IPR001849">
    <property type="entry name" value="PH_domain"/>
</dbReference>
<dbReference type="Gene3D" id="2.30.29.30">
    <property type="entry name" value="Pleckstrin-homology domain (PH domain)/Phosphotyrosine-binding domain (PTB)"/>
    <property type="match status" value="1"/>
</dbReference>
<keyword evidence="4 6" id="KW-0472">Membrane</keyword>
<evidence type="ECO:0000313" key="10">
    <source>
        <dbReference type="Proteomes" id="UP000837801"/>
    </source>
</evidence>
<dbReference type="GO" id="GO:0005737">
    <property type="term" value="C:cytoplasm"/>
    <property type="evidence" value="ECO:0007669"/>
    <property type="project" value="InterPro"/>
</dbReference>
<sequence length="1304" mass="148025">MMKSRKQSPIVKKRDSAQSSIPLVASSSSTSVPSSVSTPSHGQPTTARGQTPAVSSAMQLKLISVDFKEAALDSPSFRATINHLDAQVDNIEKWLLALISTIRKFPNYVKELKVFSDSFLEHLLPTFLQDGLIEQEYTVLALQTVSKGMHKLWDAALTALTLDSGILDGLKSVVEIDIKAYKRLRKKFEVIQSKYDRYLAIYQSTPKNKDPSIVMEDAYQLFEVRKEYIHVSIELSIELTTLGHTLDKVFVRLTSDIWGKNSNVFEKFNTFASFYSESTTQVRRIQNWCDSNDVALDKLSSDMATARIQVENSTNLQHQPSTNINDYRTALINNTNIQEIDEPSTEKHGYLFMKSWRNVKSRKSNGANEGDGGAAYEDNNNNPNLSINSVGNNGGNGGSNVNTNGNHKETVEKRQIWVKRWAFVKGGVFGLLNLSPSNTFVQESDKIGLLICNVKYAPYEDRRNCFEVKTIDSTFIFQCETIFELKSWLKVFQNEKSRILEESDNSNLFNIASGRYPPILKELSCTINTVSDRMITSSRIVNGAGQVIAPSKLSTHIEANEKDFKKHVYYQLLHIRPPFSTDSTKSAILAHSLVEATNIPTAITANICGSINWGLYYLHDYSSFLKLRSPETSYEVATESSTPSELAYESDDIQGYPTNYQHSMYPNDMQMRALFETGVGREEYCLLSFRVMWSPNSRQELGGRCFVTADHVYSYMNALGFIAYYKGRIDQLVSIEYSKQPDYDLLRLYNLNGVVKMKLFLGDAALICKKLDYLIKNKVSEKPDSIEQIMQKMQTFDNESANENTQTQSANSNINRNLPLLSGPQEPFPSVNTQNSLSEADMATTSFNNIPANQVQSKAYRIDFTDESTLLATSSYNIPPRAIFHALLGDNSAIFNQMYSYTKLKKVIRKPWNTDPTTGKLFRKINTMAIFETSQHEVQIEQRIDNMEDDNYFNFTHSKAKFKFPFTGAFKIAYRIVIYAEGRDKSRVLVYGTPVFEKESVLISTFIKKNGVRVCKQEAQSLLASLKEAEKTIGTHGMTVKAIYIFGKLSKAIYKDDTPDVPATKFGFLTILYLLIYRVAVYSLGYTSQFFHILANGIISLIRAIRMNQLILLFLTISSLFNVFLVGRSTISFWTARKVSQMADSYLSSDTWTIQRAVYVKDTEDMLKRSISVSHANESEPSRVYDSFRKISFCLNHGRMSSWDSEYGDSQTRETAKNLKRSIQEIAVKRNELLVHLNMLNQMEEEIAKGEWQNWLLNEIHRCEFIQNEILSMTSNLEELESGTESIIDYCNSCSIELKHLELI</sequence>
<dbReference type="CDD" id="cd13280">
    <property type="entry name" value="PH_SIP3"/>
    <property type="match status" value="1"/>
</dbReference>
<evidence type="ECO:0000259" key="7">
    <source>
        <dbReference type="PROSITE" id="PS50003"/>
    </source>
</evidence>
<dbReference type="SMART" id="SM00233">
    <property type="entry name" value="PH"/>
    <property type="match status" value="1"/>
</dbReference>
<evidence type="ECO:0000256" key="1">
    <source>
        <dbReference type="ARBA" id="ARBA00004370"/>
    </source>
</evidence>
<evidence type="ECO:0000313" key="9">
    <source>
        <dbReference type="EMBL" id="CAH2351236.1"/>
    </source>
</evidence>
<dbReference type="Pfam" id="PF16016">
    <property type="entry name" value="VASt"/>
    <property type="match status" value="1"/>
</dbReference>
<dbReference type="InterPro" id="IPR004148">
    <property type="entry name" value="BAR_dom"/>
</dbReference>
<feature type="compositionally biased region" description="Low complexity" evidence="5">
    <location>
        <begin position="17"/>
        <end position="40"/>
    </location>
</feature>
<feature type="transmembrane region" description="Helical" evidence="6">
    <location>
        <begin position="1107"/>
        <end position="1127"/>
    </location>
</feature>
<dbReference type="InterPro" id="IPR011993">
    <property type="entry name" value="PH-like_dom_sf"/>
</dbReference>
<dbReference type="Gene3D" id="1.20.1270.60">
    <property type="entry name" value="Arfaptin homology (AH) domain/BAR domain"/>
    <property type="match status" value="1"/>
</dbReference>
<evidence type="ECO:0000256" key="5">
    <source>
        <dbReference type="SAM" id="MobiDB-lite"/>
    </source>
</evidence>
<dbReference type="GO" id="GO:0016020">
    <property type="term" value="C:membrane"/>
    <property type="evidence" value="ECO:0007669"/>
    <property type="project" value="UniProtKB-SubCell"/>
</dbReference>
<feature type="domain" description="VASt" evidence="8">
    <location>
        <begin position="867"/>
        <end position="1034"/>
    </location>
</feature>
<dbReference type="Pfam" id="PF16746">
    <property type="entry name" value="BAR_3"/>
    <property type="match status" value="1"/>
</dbReference>
<dbReference type="SUPFAM" id="SSF103657">
    <property type="entry name" value="BAR/IMD domain-like"/>
    <property type="match status" value="1"/>
</dbReference>
<gene>
    <name evidence="9" type="ORF">CLIB1423_03S01728</name>
</gene>
<dbReference type="OrthoDB" id="10070851at2759"/>
<evidence type="ECO:0000256" key="6">
    <source>
        <dbReference type="SAM" id="Phobius"/>
    </source>
</evidence>
<accession>A0A9P0QM47</accession>
<feature type="region of interest" description="Disordered" evidence="5">
    <location>
        <begin position="1"/>
        <end position="52"/>
    </location>
</feature>
<keyword evidence="10" id="KW-1185">Reference proteome</keyword>
<keyword evidence="2 6" id="KW-0812">Transmembrane</keyword>
<dbReference type="PROSITE" id="PS51778">
    <property type="entry name" value="VAST"/>
    <property type="match status" value="1"/>
</dbReference>
<evidence type="ECO:0000259" key="8">
    <source>
        <dbReference type="PROSITE" id="PS51778"/>
    </source>
</evidence>
<comment type="caution">
    <text evidence="9">The sequence shown here is derived from an EMBL/GenBank/DDBJ whole genome shotgun (WGS) entry which is preliminary data.</text>
</comment>
<keyword evidence="3 6" id="KW-1133">Transmembrane helix</keyword>
<protein>
    <submittedName>
        <fullName evidence="9">Membrane-anchored lipid-binding protein Sip3p</fullName>
    </submittedName>
</protein>
<dbReference type="Pfam" id="PF00169">
    <property type="entry name" value="PH"/>
    <property type="match status" value="1"/>
</dbReference>
<dbReference type="EMBL" id="CAKXYY010000003">
    <property type="protein sequence ID" value="CAH2351236.1"/>
    <property type="molecule type" value="Genomic_DNA"/>
</dbReference>
<feature type="domain" description="PH" evidence="7">
    <location>
        <begin position="400"/>
        <end position="497"/>
    </location>
</feature>
<comment type="subcellular location">
    <subcellularLocation>
        <location evidence="1">Membrane</location>
    </subcellularLocation>
</comment>
<name>A0A9P0QM47_9ASCO</name>
<proteinExistence type="predicted"/>
<dbReference type="Proteomes" id="UP000837801">
    <property type="component" value="Unassembled WGS sequence"/>
</dbReference>
<organism evidence="9 10">
    <name type="scientific">[Candida] railenensis</name>
    <dbReference type="NCBI Taxonomy" id="45579"/>
    <lineage>
        <taxon>Eukaryota</taxon>
        <taxon>Fungi</taxon>
        <taxon>Dikarya</taxon>
        <taxon>Ascomycota</taxon>
        <taxon>Saccharomycotina</taxon>
        <taxon>Pichiomycetes</taxon>
        <taxon>Debaryomycetaceae</taxon>
        <taxon>Kurtzmaniella</taxon>
    </lineage>
</organism>
<reference evidence="9" key="1">
    <citation type="submission" date="2022-03" db="EMBL/GenBank/DDBJ databases">
        <authorList>
            <person name="Legras J.-L."/>
            <person name="Devillers H."/>
            <person name="Grondin C."/>
        </authorList>
    </citation>
    <scope>NUCLEOTIDE SEQUENCE</scope>
    <source>
        <strain evidence="9">CLIB 1423</strain>
    </source>
</reference>
<evidence type="ECO:0000256" key="3">
    <source>
        <dbReference type="ARBA" id="ARBA00022989"/>
    </source>
</evidence>
<dbReference type="CDD" id="cd07609">
    <property type="entry name" value="BAR_SIP3_fungi"/>
    <property type="match status" value="1"/>
</dbReference>
<dbReference type="PROSITE" id="PS50003">
    <property type="entry name" value="PH_DOMAIN"/>
    <property type="match status" value="1"/>
</dbReference>
<dbReference type="PANTHER" id="PTHR14248">
    <property type="entry name" value="CYCLIN Y, ISOFORM A"/>
    <property type="match status" value="1"/>
</dbReference>
<dbReference type="SUPFAM" id="SSF50729">
    <property type="entry name" value="PH domain-like"/>
    <property type="match status" value="1"/>
</dbReference>
<feature type="compositionally biased region" description="Polar residues" evidence="5">
    <location>
        <begin position="41"/>
        <end position="52"/>
    </location>
</feature>
<evidence type="ECO:0000256" key="4">
    <source>
        <dbReference type="ARBA" id="ARBA00023136"/>
    </source>
</evidence>
<feature type="region of interest" description="Disordered" evidence="5">
    <location>
        <begin position="362"/>
        <end position="407"/>
    </location>
</feature>
<dbReference type="InterPro" id="IPR042067">
    <property type="entry name" value="Sip3_PH"/>
</dbReference>
<dbReference type="InterPro" id="IPR039463">
    <property type="entry name" value="Sip3/Lam1_BAR"/>
</dbReference>
<dbReference type="InterPro" id="IPR027267">
    <property type="entry name" value="AH/BAR_dom_sf"/>
</dbReference>
<feature type="compositionally biased region" description="Low complexity" evidence="5">
    <location>
        <begin position="379"/>
        <end position="391"/>
    </location>
</feature>